<organism evidence="1 2">
    <name type="scientific">Marasmius oreades</name>
    <name type="common">fairy-ring Marasmius</name>
    <dbReference type="NCBI Taxonomy" id="181124"/>
    <lineage>
        <taxon>Eukaryota</taxon>
        <taxon>Fungi</taxon>
        <taxon>Dikarya</taxon>
        <taxon>Basidiomycota</taxon>
        <taxon>Agaricomycotina</taxon>
        <taxon>Agaricomycetes</taxon>
        <taxon>Agaricomycetidae</taxon>
        <taxon>Agaricales</taxon>
        <taxon>Marasmiineae</taxon>
        <taxon>Marasmiaceae</taxon>
        <taxon>Marasmius</taxon>
    </lineage>
</organism>
<accession>A0A9P7RT17</accession>
<gene>
    <name evidence="1" type="ORF">E1B28_010835</name>
</gene>
<proteinExistence type="predicted"/>
<dbReference type="RefSeq" id="XP_043005597.1">
    <property type="nucleotide sequence ID" value="XM_043155815.1"/>
</dbReference>
<keyword evidence="2" id="KW-1185">Reference proteome</keyword>
<sequence>MNGTTTLWQCASQAMLDSTHTFGDGCFELSHRGVIPLVEVLQQNALKILSEIQLSTADDARGSARDHAGVVEIRYAAQAPGVLTGIHAVQNVWDTYHLETFGSDKANCVGCII</sequence>
<evidence type="ECO:0000313" key="1">
    <source>
        <dbReference type="EMBL" id="KAG7089127.1"/>
    </source>
</evidence>
<protein>
    <submittedName>
        <fullName evidence="1">Uncharacterized protein</fullName>
    </submittedName>
</protein>
<dbReference type="EMBL" id="CM032187">
    <property type="protein sequence ID" value="KAG7089127.1"/>
    <property type="molecule type" value="Genomic_DNA"/>
</dbReference>
<dbReference type="AlphaFoldDB" id="A0A9P7RT17"/>
<reference evidence="1" key="1">
    <citation type="journal article" date="2021" name="Genome Biol. Evol.">
        <title>The assembled and annotated genome of the fairy-ring fungus Marasmius oreades.</title>
        <authorList>
            <person name="Hiltunen M."/>
            <person name="Ament-Velasquez S.L."/>
            <person name="Johannesson H."/>
        </authorList>
    </citation>
    <scope>NUCLEOTIDE SEQUENCE</scope>
    <source>
        <strain evidence="1">03SP1</strain>
    </source>
</reference>
<evidence type="ECO:0000313" key="2">
    <source>
        <dbReference type="Proteomes" id="UP001049176"/>
    </source>
</evidence>
<dbReference type="Proteomes" id="UP001049176">
    <property type="component" value="Chromosome 7"/>
</dbReference>
<comment type="caution">
    <text evidence="1">The sequence shown here is derived from an EMBL/GenBank/DDBJ whole genome shotgun (WGS) entry which is preliminary data.</text>
</comment>
<dbReference type="GeneID" id="66079910"/>
<dbReference type="KEGG" id="more:E1B28_010835"/>
<name>A0A9P7RT17_9AGAR</name>